<evidence type="ECO:0000313" key="3">
    <source>
        <dbReference type="Proteomes" id="UP001597549"/>
    </source>
</evidence>
<protein>
    <submittedName>
        <fullName evidence="2">Uncharacterized protein</fullName>
    </submittedName>
</protein>
<dbReference type="EMBL" id="JBHUOL010000018">
    <property type="protein sequence ID" value="MFD2909220.1"/>
    <property type="molecule type" value="Genomic_DNA"/>
</dbReference>
<keyword evidence="3" id="KW-1185">Reference proteome</keyword>
<gene>
    <name evidence="2" type="ORF">ACFSX9_10830</name>
</gene>
<feature type="region of interest" description="Disordered" evidence="1">
    <location>
        <begin position="28"/>
        <end position="51"/>
    </location>
</feature>
<organism evidence="2 3">
    <name type="scientific">Flavobacterium ardleyense</name>
    <dbReference type="NCBI Taxonomy" id="2038737"/>
    <lineage>
        <taxon>Bacteria</taxon>
        <taxon>Pseudomonadati</taxon>
        <taxon>Bacteroidota</taxon>
        <taxon>Flavobacteriia</taxon>
        <taxon>Flavobacteriales</taxon>
        <taxon>Flavobacteriaceae</taxon>
        <taxon>Flavobacterium</taxon>
    </lineage>
</organism>
<accession>A0ABW5Z9N8</accession>
<dbReference type="RefSeq" id="WP_379807521.1">
    <property type="nucleotide sequence ID" value="NZ_JBHUOL010000018.1"/>
</dbReference>
<dbReference type="Proteomes" id="UP001597549">
    <property type="component" value="Unassembled WGS sequence"/>
</dbReference>
<proteinExistence type="predicted"/>
<evidence type="ECO:0000313" key="2">
    <source>
        <dbReference type="EMBL" id="MFD2909220.1"/>
    </source>
</evidence>
<name>A0ABW5Z9N8_9FLAO</name>
<comment type="caution">
    <text evidence="2">The sequence shown here is derived from an EMBL/GenBank/DDBJ whole genome shotgun (WGS) entry which is preliminary data.</text>
</comment>
<sequence length="51" mass="5890">MAQSYRLPMMFLGEDLPRNSKALRPIGFGMETNHYTNGKHSRPKTHSQKTQ</sequence>
<feature type="compositionally biased region" description="Basic residues" evidence="1">
    <location>
        <begin position="37"/>
        <end position="51"/>
    </location>
</feature>
<evidence type="ECO:0000256" key="1">
    <source>
        <dbReference type="SAM" id="MobiDB-lite"/>
    </source>
</evidence>
<reference evidence="3" key="1">
    <citation type="journal article" date="2019" name="Int. J. Syst. Evol. Microbiol.">
        <title>The Global Catalogue of Microorganisms (GCM) 10K type strain sequencing project: providing services to taxonomists for standard genome sequencing and annotation.</title>
        <authorList>
            <consortium name="The Broad Institute Genomics Platform"/>
            <consortium name="The Broad Institute Genome Sequencing Center for Infectious Disease"/>
            <person name="Wu L."/>
            <person name="Ma J."/>
        </authorList>
    </citation>
    <scope>NUCLEOTIDE SEQUENCE [LARGE SCALE GENOMIC DNA]</scope>
    <source>
        <strain evidence="3">KCTC 52644</strain>
    </source>
</reference>